<dbReference type="PANTHER" id="PTHR30579">
    <property type="entry name" value="TRANSCRIPTIONAL REGULATOR"/>
    <property type="match status" value="1"/>
</dbReference>
<reference evidence="6 7" key="1">
    <citation type="submission" date="2024-10" db="EMBL/GenBank/DDBJ databases">
        <title>The Natural Products Discovery Center: Release of the First 8490 Sequenced Strains for Exploring Actinobacteria Biosynthetic Diversity.</title>
        <authorList>
            <person name="Kalkreuter E."/>
            <person name="Kautsar S.A."/>
            <person name="Yang D."/>
            <person name="Bader C.D."/>
            <person name="Teijaro C.N."/>
            <person name="Fluegel L."/>
            <person name="Davis C.M."/>
            <person name="Simpson J.R."/>
            <person name="Lauterbach L."/>
            <person name="Steele A.D."/>
            <person name="Gui C."/>
            <person name="Meng S."/>
            <person name="Li G."/>
            <person name="Viehrig K."/>
            <person name="Ye F."/>
            <person name="Su P."/>
            <person name="Kiefer A.F."/>
            <person name="Nichols A."/>
            <person name="Cepeda A.J."/>
            <person name="Yan W."/>
            <person name="Fan B."/>
            <person name="Jiang Y."/>
            <person name="Adhikari A."/>
            <person name="Zheng C.-J."/>
            <person name="Schuster L."/>
            <person name="Cowan T.M."/>
            <person name="Smanski M.J."/>
            <person name="Chevrette M.G."/>
            <person name="De Carvalho L.P.S."/>
            <person name="Shen B."/>
        </authorList>
    </citation>
    <scope>NUCLEOTIDE SEQUENCE [LARGE SCALE GENOMIC DNA]</scope>
    <source>
        <strain evidence="6 7">NPDC020568</strain>
    </source>
</reference>
<dbReference type="InterPro" id="IPR050176">
    <property type="entry name" value="LTTR"/>
</dbReference>
<accession>A0ABW7U135</accession>
<dbReference type="GeneID" id="93508224"/>
<dbReference type="RefSeq" id="WP_033247564.1">
    <property type="nucleotide sequence ID" value="NZ_JBIRUQ010000019.1"/>
</dbReference>
<comment type="similarity">
    <text evidence="1">Belongs to the LysR transcriptional regulatory family.</text>
</comment>
<dbReference type="EMBL" id="JBIRUQ010000019">
    <property type="protein sequence ID" value="MFI1465499.1"/>
    <property type="molecule type" value="Genomic_DNA"/>
</dbReference>
<proteinExistence type="inferred from homology"/>
<sequence>MATLDIPQLRSMVAVATFSSVRRAAEALHLTPSAVSNHLRKLEKTLGTRLVTAQGRGIGLTSDGEELVARARVILTHHDDAIHALAPPGDSEFLVAATEHAAQFLVPSVVSTLNTLHPGREIRLRLTRSAHVRDLVHDDRADVALMLTRPARGSHAIAELPLQWFGTDDAPLDRLIFFTRPCAVRDQALASLTKTPHQIAKECPDLTGVLTAARHGLGVTPLPRLGPPPDGVSRIDALPPIPDVTLYAATSDRIDSMTRARIIETLRARVTADRRVDS</sequence>
<name>A0ABW7U135_9NOCA</name>
<dbReference type="InterPro" id="IPR000847">
    <property type="entry name" value="LysR_HTH_N"/>
</dbReference>
<dbReference type="PROSITE" id="PS50931">
    <property type="entry name" value="HTH_LYSR"/>
    <property type="match status" value="1"/>
</dbReference>
<dbReference type="SUPFAM" id="SSF46785">
    <property type="entry name" value="Winged helix' DNA-binding domain"/>
    <property type="match status" value="1"/>
</dbReference>
<keyword evidence="4" id="KW-0804">Transcription</keyword>
<evidence type="ECO:0000313" key="6">
    <source>
        <dbReference type="EMBL" id="MFI1465499.1"/>
    </source>
</evidence>
<dbReference type="Gene3D" id="3.40.190.10">
    <property type="entry name" value="Periplasmic binding protein-like II"/>
    <property type="match status" value="2"/>
</dbReference>
<keyword evidence="2" id="KW-0805">Transcription regulation</keyword>
<dbReference type="Proteomes" id="UP001611263">
    <property type="component" value="Unassembled WGS sequence"/>
</dbReference>
<dbReference type="SUPFAM" id="SSF53850">
    <property type="entry name" value="Periplasmic binding protein-like II"/>
    <property type="match status" value="1"/>
</dbReference>
<evidence type="ECO:0000259" key="5">
    <source>
        <dbReference type="PROSITE" id="PS50931"/>
    </source>
</evidence>
<dbReference type="InterPro" id="IPR036388">
    <property type="entry name" value="WH-like_DNA-bd_sf"/>
</dbReference>
<comment type="caution">
    <text evidence="6">The sequence shown here is derived from an EMBL/GenBank/DDBJ whole genome shotgun (WGS) entry which is preliminary data.</text>
</comment>
<protein>
    <submittedName>
        <fullName evidence="6">LysR family transcriptional regulator</fullName>
    </submittedName>
</protein>
<evidence type="ECO:0000256" key="1">
    <source>
        <dbReference type="ARBA" id="ARBA00009437"/>
    </source>
</evidence>
<keyword evidence="7" id="KW-1185">Reference proteome</keyword>
<evidence type="ECO:0000313" key="7">
    <source>
        <dbReference type="Proteomes" id="UP001611263"/>
    </source>
</evidence>
<dbReference type="PANTHER" id="PTHR30579:SF7">
    <property type="entry name" value="HTH-TYPE TRANSCRIPTIONAL REGULATOR LRHA-RELATED"/>
    <property type="match status" value="1"/>
</dbReference>
<dbReference type="InterPro" id="IPR005119">
    <property type="entry name" value="LysR_subst-bd"/>
</dbReference>
<dbReference type="Gene3D" id="1.10.10.10">
    <property type="entry name" value="Winged helix-like DNA-binding domain superfamily/Winged helix DNA-binding domain"/>
    <property type="match status" value="1"/>
</dbReference>
<evidence type="ECO:0000256" key="4">
    <source>
        <dbReference type="ARBA" id="ARBA00023163"/>
    </source>
</evidence>
<evidence type="ECO:0000256" key="2">
    <source>
        <dbReference type="ARBA" id="ARBA00023015"/>
    </source>
</evidence>
<organism evidence="6 7">
    <name type="scientific">Nocardia carnea</name>
    <dbReference type="NCBI Taxonomy" id="37328"/>
    <lineage>
        <taxon>Bacteria</taxon>
        <taxon>Bacillati</taxon>
        <taxon>Actinomycetota</taxon>
        <taxon>Actinomycetes</taxon>
        <taxon>Mycobacteriales</taxon>
        <taxon>Nocardiaceae</taxon>
        <taxon>Nocardia</taxon>
    </lineage>
</organism>
<keyword evidence="3" id="KW-0238">DNA-binding</keyword>
<dbReference type="InterPro" id="IPR036390">
    <property type="entry name" value="WH_DNA-bd_sf"/>
</dbReference>
<dbReference type="Pfam" id="PF00126">
    <property type="entry name" value="HTH_1"/>
    <property type="match status" value="1"/>
</dbReference>
<evidence type="ECO:0000256" key="3">
    <source>
        <dbReference type="ARBA" id="ARBA00023125"/>
    </source>
</evidence>
<dbReference type="Pfam" id="PF03466">
    <property type="entry name" value="LysR_substrate"/>
    <property type="match status" value="1"/>
</dbReference>
<feature type="domain" description="HTH lysR-type" evidence="5">
    <location>
        <begin position="4"/>
        <end position="61"/>
    </location>
</feature>
<gene>
    <name evidence="6" type="ORF">ACH4WX_32735</name>
</gene>